<dbReference type="InterPro" id="IPR001128">
    <property type="entry name" value="Cyt_P450"/>
</dbReference>
<name>A0A6A5URQ8_9PLEO</name>
<reference evidence="8" key="1">
    <citation type="journal article" date="2020" name="Stud. Mycol.">
        <title>101 Dothideomycetes genomes: a test case for predicting lifestyles and emergence of pathogens.</title>
        <authorList>
            <person name="Haridas S."/>
            <person name="Albert R."/>
            <person name="Binder M."/>
            <person name="Bloem J."/>
            <person name="Labutti K."/>
            <person name="Salamov A."/>
            <person name="Andreopoulos B."/>
            <person name="Baker S."/>
            <person name="Barry K."/>
            <person name="Bills G."/>
            <person name="Bluhm B."/>
            <person name="Cannon C."/>
            <person name="Castanera R."/>
            <person name="Culley D."/>
            <person name="Daum C."/>
            <person name="Ezra D."/>
            <person name="Gonzalez J."/>
            <person name="Henrissat B."/>
            <person name="Kuo A."/>
            <person name="Liang C."/>
            <person name="Lipzen A."/>
            <person name="Lutzoni F."/>
            <person name="Magnuson J."/>
            <person name="Mondo S."/>
            <person name="Nolan M."/>
            <person name="Ohm R."/>
            <person name="Pangilinan J."/>
            <person name="Park H.-J."/>
            <person name="Ramirez L."/>
            <person name="Alfaro M."/>
            <person name="Sun H."/>
            <person name="Tritt A."/>
            <person name="Yoshinaga Y."/>
            <person name="Zwiers L.-H."/>
            <person name="Turgeon B."/>
            <person name="Goodwin S."/>
            <person name="Spatafora J."/>
            <person name="Crous P."/>
            <person name="Grigoriev I."/>
        </authorList>
    </citation>
    <scope>NUCLEOTIDE SEQUENCE</scope>
    <source>
        <strain evidence="8">CBS 675.92</strain>
    </source>
</reference>
<evidence type="ECO:0000256" key="2">
    <source>
        <dbReference type="ARBA" id="ARBA00010617"/>
    </source>
</evidence>
<evidence type="ECO:0000256" key="1">
    <source>
        <dbReference type="ARBA" id="ARBA00001971"/>
    </source>
</evidence>
<keyword evidence="6" id="KW-0503">Monooxygenase</keyword>
<evidence type="ECO:0000313" key="9">
    <source>
        <dbReference type="Proteomes" id="UP000800035"/>
    </source>
</evidence>
<evidence type="ECO:0000256" key="4">
    <source>
        <dbReference type="ARBA" id="ARBA00023004"/>
    </source>
</evidence>
<feature type="transmembrane region" description="Helical" evidence="7">
    <location>
        <begin position="6"/>
        <end position="23"/>
    </location>
</feature>
<comment type="similarity">
    <text evidence="2 6">Belongs to the cytochrome P450 family.</text>
</comment>
<dbReference type="PRINTS" id="PR00463">
    <property type="entry name" value="EP450I"/>
</dbReference>
<keyword evidence="5 6" id="KW-0349">Heme</keyword>
<keyword evidence="7" id="KW-1133">Transmembrane helix</keyword>
<dbReference type="SUPFAM" id="SSF48264">
    <property type="entry name" value="Cytochrome P450"/>
    <property type="match status" value="1"/>
</dbReference>
<keyword evidence="7" id="KW-0472">Membrane</keyword>
<comment type="cofactor">
    <cofactor evidence="1 5">
        <name>heme</name>
        <dbReference type="ChEBI" id="CHEBI:30413"/>
    </cofactor>
</comment>
<keyword evidence="7" id="KW-0812">Transmembrane</keyword>
<dbReference type="InterPro" id="IPR002401">
    <property type="entry name" value="Cyt_P450_E_grp-I"/>
</dbReference>
<dbReference type="Proteomes" id="UP000800035">
    <property type="component" value="Unassembled WGS sequence"/>
</dbReference>
<evidence type="ECO:0000313" key="8">
    <source>
        <dbReference type="EMBL" id="KAF1963767.1"/>
    </source>
</evidence>
<dbReference type="GO" id="GO:0005506">
    <property type="term" value="F:iron ion binding"/>
    <property type="evidence" value="ECO:0007669"/>
    <property type="project" value="InterPro"/>
</dbReference>
<dbReference type="PROSITE" id="PS00086">
    <property type="entry name" value="CYTOCHROME_P450"/>
    <property type="match status" value="1"/>
</dbReference>
<evidence type="ECO:0000256" key="5">
    <source>
        <dbReference type="PIRSR" id="PIRSR602401-1"/>
    </source>
</evidence>
<dbReference type="Pfam" id="PF00067">
    <property type="entry name" value="p450"/>
    <property type="match status" value="1"/>
</dbReference>
<feature type="binding site" description="axial binding residue" evidence="5">
    <location>
        <position position="512"/>
    </location>
    <ligand>
        <name>heme</name>
        <dbReference type="ChEBI" id="CHEBI:30413"/>
    </ligand>
    <ligandPart>
        <name>Fe</name>
        <dbReference type="ChEBI" id="CHEBI:18248"/>
    </ligandPart>
</feature>
<dbReference type="InterPro" id="IPR017972">
    <property type="entry name" value="Cyt_P450_CS"/>
</dbReference>
<keyword evidence="3 5" id="KW-0479">Metal-binding</keyword>
<evidence type="ECO:0000256" key="7">
    <source>
        <dbReference type="SAM" id="Phobius"/>
    </source>
</evidence>
<dbReference type="PANTHER" id="PTHR24305">
    <property type="entry name" value="CYTOCHROME P450"/>
    <property type="match status" value="1"/>
</dbReference>
<proteinExistence type="inferred from homology"/>
<accession>A0A6A5URQ8</accession>
<evidence type="ECO:0000256" key="3">
    <source>
        <dbReference type="ARBA" id="ARBA00022723"/>
    </source>
</evidence>
<keyword evidence="4 5" id="KW-0408">Iron</keyword>
<dbReference type="GO" id="GO:0020037">
    <property type="term" value="F:heme binding"/>
    <property type="evidence" value="ECO:0007669"/>
    <property type="project" value="InterPro"/>
</dbReference>
<dbReference type="OrthoDB" id="1470350at2759"/>
<dbReference type="InterPro" id="IPR036396">
    <property type="entry name" value="Cyt_P450_sf"/>
</dbReference>
<dbReference type="Gene3D" id="1.10.630.10">
    <property type="entry name" value="Cytochrome P450"/>
    <property type="match status" value="1"/>
</dbReference>
<sequence length="585" mass="64486">MDSTTALTTILKLLTLALTFHLLRTLKSLYNNYLSARQTGLRTVIVPVHPYGLPWQILSFLMPSILQHFRWARLLDLTWSWQDNNKPATAWGLGETFIIVSPSINTIYTSDKTAIEHILTRRKDFIKGEIYSRLNFYGRNVDTVNGEEWARHRKLTAPCFNERVSGLVWDESRRQSASMVQKWTSQPRGKVAGMVDDTRIVALHVLDAAGFGVQHDFFGGVREPQAGHRLSRRDALMTVLDNIIASVVLALLAPRAEVLERWTWGVPLGERFGGVVLALREFGAYMDEAVDGERRAGAGKANLISTMIRTADREREDAGNADGAGDDGAGVKGVWFTDSEIKGNIFIFNLAGHDTTANTLAYAFALLACWPAVQDWVAEEIDDVVGDGDWDGGVVYEEVFPRLKRVLAVMYETLRLYGPVPRIPRAVPHPNTTLPLSSPTSSSSITIPANTELTLQLHAMHTSSSNFANPTVWDPKRWISSSTPNSSPPGESFIHAGISQGYAAWSHGPRICPGMKMAQVEFVAVLGTVLRGVRVTPAVTGDDEVGEEGARDVVLGLVRESAARGPTLSFERPGEVCLRVEKRCV</sequence>
<dbReference type="GO" id="GO:0004497">
    <property type="term" value="F:monooxygenase activity"/>
    <property type="evidence" value="ECO:0007669"/>
    <property type="project" value="UniProtKB-KW"/>
</dbReference>
<keyword evidence="9" id="KW-1185">Reference proteome</keyword>
<dbReference type="EMBL" id="ML976977">
    <property type="protein sequence ID" value="KAF1963767.1"/>
    <property type="molecule type" value="Genomic_DNA"/>
</dbReference>
<evidence type="ECO:0000256" key="6">
    <source>
        <dbReference type="RuleBase" id="RU000461"/>
    </source>
</evidence>
<dbReference type="GO" id="GO:0016705">
    <property type="term" value="F:oxidoreductase activity, acting on paired donors, with incorporation or reduction of molecular oxygen"/>
    <property type="evidence" value="ECO:0007669"/>
    <property type="project" value="InterPro"/>
</dbReference>
<dbReference type="PRINTS" id="PR00385">
    <property type="entry name" value="P450"/>
</dbReference>
<keyword evidence="6" id="KW-0560">Oxidoreductase</keyword>
<protein>
    <submittedName>
        <fullName evidence="8">Cytochrome P450</fullName>
    </submittedName>
</protein>
<organism evidence="8 9">
    <name type="scientific">Byssothecium circinans</name>
    <dbReference type="NCBI Taxonomy" id="147558"/>
    <lineage>
        <taxon>Eukaryota</taxon>
        <taxon>Fungi</taxon>
        <taxon>Dikarya</taxon>
        <taxon>Ascomycota</taxon>
        <taxon>Pezizomycotina</taxon>
        <taxon>Dothideomycetes</taxon>
        <taxon>Pleosporomycetidae</taxon>
        <taxon>Pleosporales</taxon>
        <taxon>Massarineae</taxon>
        <taxon>Massarinaceae</taxon>
        <taxon>Byssothecium</taxon>
    </lineage>
</organism>
<dbReference type="InterPro" id="IPR050121">
    <property type="entry name" value="Cytochrome_P450_monoxygenase"/>
</dbReference>
<gene>
    <name evidence="8" type="ORF">CC80DRAFT_541678</name>
</gene>
<dbReference type="AlphaFoldDB" id="A0A6A5URQ8"/>
<dbReference type="PANTHER" id="PTHR24305:SF166">
    <property type="entry name" value="CYTOCHROME P450 12A4, MITOCHONDRIAL-RELATED"/>
    <property type="match status" value="1"/>
</dbReference>